<dbReference type="SUPFAM" id="SSF88946">
    <property type="entry name" value="Sigma2 domain of RNA polymerase sigma factors"/>
    <property type="match status" value="1"/>
</dbReference>
<evidence type="ECO:0000256" key="1">
    <source>
        <dbReference type="ARBA" id="ARBA00010641"/>
    </source>
</evidence>
<keyword evidence="5" id="KW-0804">Transcription</keyword>
<dbReference type="Gene3D" id="1.10.1740.10">
    <property type="match status" value="1"/>
</dbReference>
<dbReference type="Pfam" id="PF08281">
    <property type="entry name" value="Sigma70_r4_2"/>
    <property type="match status" value="1"/>
</dbReference>
<dbReference type="CDD" id="cd06171">
    <property type="entry name" value="Sigma70_r4"/>
    <property type="match status" value="1"/>
</dbReference>
<dbReference type="Pfam" id="PF04542">
    <property type="entry name" value="Sigma70_r2"/>
    <property type="match status" value="1"/>
</dbReference>
<keyword evidence="9" id="KW-1185">Reference proteome</keyword>
<evidence type="ECO:0000256" key="4">
    <source>
        <dbReference type="ARBA" id="ARBA00023125"/>
    </source>
</evidence>
<name>A0A8J3N233_9CHLR</name>
<proteinExistence type="inferred from homology"/>
<dbReference type="RefSeq" id="WP_220203929.1">
    <property type="nucleotide sequence ID" value="NZ_BNJK01000001.1"/>
</dbReference>
<evidence type="ECO:0000256" key="2">
    <source>
        <dbReference type="ARBA" id="ARBA00023015"/>
    </source>
</evidence>
<evidence type="ECO:0000313" key="9">
    <source>
        <dbReference type="Proteomes" id="UP000597444"/>
    </source>
</evidence>
<comment type="caution">
    <text evidence="8">The sequence shown here is derived from an EMBL/GenBank/DDBJ whole genome shotgun (WGS) entry which is preliminary data.</text>
</comment>
<dbReference type="PANTHER" id="PTHR43133:SF8">
    <property type="entry name" value="RNA POLYMERASE SIGMA FACTOR HI_1459-RELATED"/>
    <property type="match status" value="1"/>
</dbReference>
<dbReference type="AlphaFoldDB" id="A0A8J3N233"/>
<evidence type="ECO:0000259" key="6">
    <source>
        <dbReference type="Pfam" id="PF04542"/>
    </source>
</evidence>
<dbReference type="InterPro" id="IPR014284">
    <property type="entry name" value="RNA_pol_sigma-70_dom"/>
</dbReference>
<keyword evidence="2" id="KW-0805">Transcription regulation</keyword>
<keyword evidence="4" id="KW-0238">DNA-binding</keyword>
<accession>A0A8J3N233</accession>
<dbReference type="GO" id="GO:0006352">
    <property type="term" value="P:DNA-templated transcription initiation"/>
    <property type="evidence" value="ECO:0007669"/>
    <property type="project" value="InterPro"/>
</dbReference>
<dbReference type="InterPro" id="IPR036388">
    <property type="entry name" value="WH-like_DNA-bd_sf"/>
</dbReference>
<evidence type="ECO:0000256" key="3">
    <source>
        <dbReference type="ARBA" id="ARBA00023082"/>
    </source>
</evidence>
<dbReference type="PANTHER" id="PTHR43133">
    <property type="entry name" value="RNA POLYMERASE ECF-TYPE SIGMA FACTO"/>
    <property type="match status" value="1"/>
</dbReference>
<gene>
    <name evidence="8" type="ORF">KSF_031760</name>
</gene>
<reference evidence="8" key="1">
    <citation type="submission" date="2020-10" db="EMBL/GenBank/DDBJ databases">
        <title>Taxonomic study of unclassified bacteria belonging to the class Ktedonobacteria.</title>
        <authorList>
            <person name="Yabe S."/>
            <person name="Wang C.M."/>
            <person name="Zheng Y."/>
            <person name="Sakai Y."/>
            <person name="Cavaletti L."/>
            <person name="Monciardini P."/>
            <person name="Donadio S."/>
        </authorList>
    </citation>
    <scope>NUCLEOTIDE SEQUENCE</scope>
    <source>
        <strain evidence="8">ID150040</strain>
    </source>
</reference>
<evidence type="ECO:0000259" key="7">
    <source>
        <dbReference type="Pfam" id="PF08281"/>
    </source>
</evidence>
<feature type="domain" description="RNA polymerase sigma factor 70 region 4 type 2" evidence="7">
    <location>
        <begin position="140"/>
        <end position="190"/>
    </location>
</feature>
<dbReference type="InterPro" id="IPR013324">
    <property type="entry name" value="RNA_pol_sigma_r3/r4-like"/>
</dbReference>
<dbReference type="GO" id="GO:0003677">
    <property type="term" value="F:DNA binding"/>
    <property type="evidence" value="ECO:0007669"/>
    <property type="project" value="UniProtKB-KW"/>
</dbReference>
<comment type="similarity">
    <text evidence="1">Belongs to the sigma-70 factor family. ECF subfamily.</text>
</comment>
<dbReference type="EMBL" id="BNJK01000001">
    <property type="protein sequence ID" value="GHO93128.1"/>
    <property type="molecule type" value="Genomic_DNA"/>
</dbReference>
<dbReference type="SUPFAM" id="SSF88659">
    <property type="entry name" value="Sigma3 and sigma4 domains of RNA polymerase sigma factors"/>
    <property type="match status" value="1"/>
</dbReference>
<protein>
    <submittedName>
        <fullName evidence="8">RNA polymerase subunit sigma-24</fullName>
    </submittedName>
</protein>
<organism evidence="8 9">
    <name type="scientific">Reticulibacter mediterranei</name>
    <dbReference type="NCBI Taxonomy" id="2778369"/>
    <lineage>
        <taxon>Bacteria</taxon>
        <taxon>Bacillati</taxon>
        <taxon>Chloroflexota</taxon>
        <taxon>Ktedonobacteria</taxon>
        <taxon>Ktedonobacterales</taxon>
        <taxon>Reticulibacteraceae</taxon>
        <taxon>Reticulibacter</taxon>
    </lineage>
</organism>
<dbReference type="NCBIfam" id="TIGR02937">
    <property type="entry name" value="sigma70-ECF"/>
    <property type="match status" value="1"/>
</dbReference>
<dbReference type="GO" id="GO:0016987">
    <property type="term" value="F:sigma factor activity"/>
    <property type="evidence" value="ECO:0007669"/>
    <property type="project" value="UniProtKB-KW"/>
</dbReference>
<feature type="domain" description="RNA polymerase sigma-70 region 2" evidence="6">
    <location>
        <begin position="34"/>
        <end position="99"/>
    </location>
</feature>
<dbReference type="InterPro" id="IPR013249">
    <property type="entry name" value="RNA_pol_sigma70_r4_t2"/>
</dbReference>
<dbReference type="InterPro" id="IPR013325">
    <property type="entry name" value="RNA_pol_sigma_r2"/>
</dbReference>
<keyword evidence="3" id="KW-0731">Sigma factor</keyword>
<evidence type="ECO:0000313" key="8">
    <source>
        <dbReference type="EMBL" id="GHO93128.1"/>
    </source>
</evidence>
<dbReference type="Proteomes" id="UP000597444">
    <property type="component" value="Unassembled WGS sequence"/>
</dbReference>
<dbReference type="InterPro" id="IPR007627">
    <property type="entry name" value="RNA_pol_sigma70_r2"/>
</dbReference>
<dbReference type="Gene3D" id="1.10.10.10">
    <property type="entry name" value="Winged helix-like DNA-binding domain superfamily/Winged helix DNA-binding domain"/>
    <property type="match status" value="1"/>
</dbReference>
<sequence length="198" mass="22951">MEMPWDIDFEVYKNEEELLTGLRRNEQWACTCLLKRFARRFFLLARRMVGNDDEADEIVQESFIQACGHISRFEGKSALSTWLYRIVSNATLMQRRRKALTTLPLVEEVDEEQVSRAIDLIDEDSTPDNYVLQTELRATINRALVLLPATLRDAFVLRHIEGLSTRAAAESLGIEESALKVRVYRARQELRKILASYQ</sequence>
<evidence type="ECO:0000256" key="5">
    <source>
        <dbReference type="ARBA" id="ARBA00023163"/>
    </source>
</evidence>
<dbReference type="InterPro" id="IPR039425">
    <property type="entry name" value="RNA_pol_sigma-70-like"/>
</dbReference>